<keyword evidence="16" id="KW-1185">Reference proteome</keyword>
<keyword evidence="11 13" id="KW-0739">Sodium transport</keyword>
<keyword evidence="7" id="KW-0915">Sodium</keyword>
<keyword evidence="6 15" id="KW-1133">Transmembrane helix</keyword>
<dbReference type="Gene3D" id="2.60.470.10">
    <property type="entry name" value="Acid-sensing ion channels like domains"/>
    <property type="match status" value="1"/>
</dbReference>
<evidence type="ECO:0000256" key="13">
    <source>
        <dbReference type="RuleBase" id="RU000679"/>
    </source>
</evidence>
<dbReference type="eggNOG" id="KOG4294">
    <property type="taxonomic scope" value="Eukaryota"/>
</dbReference>
<evidence type="ECO:0000256" key="1">
    <source>
        <dbReference type="ARBA" id="ARBA00004141"/>
    </source>
</evidence>
<feature type="region of interest" description="Disordered" evidence="14">
    <location>
        <begin position="867"/>
        <end position="892"/>
    </location>
</feature>
<keyword evidence="9 15" id="KW-0472">Membrane</keyword>
<evidence type="ECO:0000256" key="7">
    <source>
        <dbReference type="ARBA" id="ARBA00023053"/>
    </source>
</evidence>
<dbReference type="STRING" id="1561998.A0A1I7TTB2"/>
<comment type="similarity">
    <text evidence="2 13">Belongs to the amiloride-sensitive sodium channel (TC 1.A.6) family.</text>
</comment>
<evidence type="ECO:0000256" key="12">
    <source>
        <dbReference type="ARBA" id="ARBA00023303"/>
    </source>
</evidence>
<dbReference type="GO" id="GO:0005886">
    <property type="term" value="C:plasma membrane"/>
    <property type="evidence" value="ECO:0007669"/>
    <property type="project" value="TreeGrafter"/>
</dbReference>
<organism evidence="16 17">
    <name type="scientific">Caenorhabditis tropicalis</name>
    <dbReference type="NCBI Taxonomy" id="1561998"/>
    <lineage>
        <taxon>Eukaryota</taxon>
        <taxon>Metazoa</taxon>
        <taxon>Ecdysozoa</taxon>
        <taxon>Nematoda</taxon>
        <taxon>Chromadorea</taxon>
        <taxon>Rhabditida</taxon>
        <taxon>Rhabditina</taxon>
        <taxon>Rhabditomorpha</taxon>
        <taxon>Rhabditoidea</taxon>
        <taxon>Rhabditidae</taxon>
        <taxon>Peloderinae</taxon>
        <taxon>Caenorhabditis</taxon>
    </lineage>
</organism>
<keyword evidence="12 13" id="KW-0407">Ion channel</keyword>
<evidence type="ECO:0000256" key="3">
    <source>
        <dbReference type="ARBA" id="ARBA00022448"/>
    </source>
</evidence>
<dbReference type="WBParaSite" id="Csp11.Scaffold629.g11565.t1">
    <property type="protein sequence ID" value="Csp11.Scaffold629.g11565.t1"/>
    <property type="gene ID" value="Csp11.Scaffold629.g11565"/>
</dbReference>
<evidence type="ECO:0000256" key="15">
    <source>
        <dbReference type="SAM" id="Phobius"/>
    </source>
</evidence>
<evidence type="ECO:0000256" key="4">
    <source>
        <dbReference type="ARBA" id="ARBA00022461"/>
    </source>
</evidence>
<keyword evidence="10" id="KW-0325">Glycoprotein</keyword>
<dbReference type="AlphaFoldDB" id="A0A1I7TTB2"/>
<dbReference type="Proteomes" id="UP000095282">
    <property type="component" value="Unplaced"/>
</dbReference>
<feature type="transmembrane region" description="Helical" evidence="15">
    <location>
        <begin position="797"/>
        <end position="820"/>
    </location>
</feature>
<reference evidence="17" key="1">
    <citation type="submission" date="2016-11" db="UniProtKB">
        <authorList>
            <consortium name="WormBaseParasite"/>
        </authorList>
    </citation>
    <scope>IDENTIFICATION</scope>
</reference>
<feature type="compositionally biased region" description="Basic and acidic residues" evidence="14">
    <location>
        <begin position="883"/>
        <end position="892"/>
    </location>
</feature>
<evidence type="ECO:0000256" key="10">
    <source>
        <dbReference type="ARBA" id="ARBA00023180"/>
    </source>
</evidence>
<evidence type="ECO:0000256" key="5">
    <source>
        <dbReference type="ARBA" id="ARBA00022692"/>
    </source>
</evidence>
<dbReference type="Pfam" id="PF00858">
    <property type="entry name" value="ASC"/>
    <property type="match status" value="2"/>
</dbReference>
<evidence type="ECO:0000256" key="11">
    <source>
        <dbReference type="ARBA" id="ARBA00023201"/>
    </source>
</evidence>
<dbReference type="PANTHER" id="PTHR11690:SF296">
    <property type="entry name" value="DEGENERIN-LIKE PROTEIN DEL-10"/>
    <property type="match status" value="1"/>
</dbReference>
<evidence type="ECO:0000256" key="6">
    <source>
        <dbReference type="ARBA" id="ARBA00022989"/>
    </source>
</evidence>
<proteinExistence type="inferred from homology"/>
<comment type="subcellular location">
    <subcellularLocation>
        <location evidence="1">Membrane</location>
        <topology evidence="1">Multi-pass membrane protein</topology>
    </subcellularLocation>
</comment>
<evidence type="ECO:0000256" key="9">
    <source>
        <dbReference type="ARBA" id="ARBA00023136"/>
    </source>
</evidence>
<protein>
    <submittedName>
        <fullName evidence="17">Degenerin-like protein unc-105</fullName>
    </submittedName>
</protein>
<evidence type="ECO:0000256" key="8">
    <source>
        <dbReference type="ARBA" id="ARBA00023065"/>
    </source>
</evidence>
<name>A0A1I7TTB2_9PELO</name>
<keyword evidence="4 13" id="KW-0894">Sodium channel</keyword>
<keyword evidence="8 13" id="KW-0406">Ion transport</keyword>
<keyword evidence="3 13" id="KW-0813">Transport</keyword>
<sequence>MVRMAERLAENFIPEANQRNESEPTYSRYRSRGALNRSRLNSRASLGSSQGRRITLVETDSGLIEVESGKQFLDAFKDANMDAVHHLNATNPNIMVFNYNRIRHFGSCSMLFSNQIVYKLTYLTGGRIMNRRSKSISGSLLSTGHDIESVFDTVLRKSWDMDAVKFLRSAAHWKSRMILGCTWPNGTSCKLSDFKAVWTTTGLCWAINTDPHNPFEVTGSGEGHGLRLLLNVESYERVDACTKHFRTKSLPGLKILIYNQTDIPDSSQNGVNVPSGYSMDIPFKMQHRSKLPGVHCIEENDEQIEASTDFNNPENIRTCTLRRYMTEVESACHCTLRRAYTSNSTDLKMGACNVDQYFGCALKAMKRIREEGTASTCLPPCKSIDYTAWQDMNRLPQNLMPALIEEQEEDDEDDVEQEELDENVSFSTVSGGETFSCEDSAYLDEKQVMRIKRDAHRAYEMQARHQEDIFLRSRRLIARLRNAITSIERQKWGWHYDTFSGVVDRLSNLTCFSNFSERHGEIISILESRPITSEEKKANQMFFLLDETEFKRNATRYMSIGDLKSRYGDKVDDVSEEIAIILRIMEKLWHVFMPDSYLKMITGDFSRMDRIIELMDQYELNKLQRRAWAEKMQSRQMKHFFEDDFYESYYQPLIKDLDTTLVKQIDEVLADWPKVEYYLQRGSAGKTGAIMFFGDGSKENRQKFEKLIVEMHDCASGKLRKEAGKMLHSFKKSYRELQAAYGKLFKEELPDYLENFQFGNKFVGDNFAMVNIFLHRMNLEVWSQDRTYGFWSLACDIGGALGLFLGASLLTIIEIVYLCIQYGLCGRRASNMKCIPMDSLIRQMKKAATCGCCRKHEKPREPIYKKKSQSYQRRYTAEDEEQAEKFRSRTSSEDSKLRKNIWAQMNDPSGNSTLTPSEIKHFLDQVQRHSQPPSYHDNHNLG</sequence>
<evidence type="ECO:0000256" key="2">
    <source>
        <dbReference type="ARBA" id="ARBA00007193"/>
    </source>
</evidence>
<evidence type="ECO:0000313" key="17">
    <source>
        <dbReference type="WBParaSite" id="Csp11.Scaffold629.g11565.t1"/>
    </source>
</evidence>
<dbReference type="PANTHER" id="PTHR11690">
    <property type="entry name" value="AMILORIDE-SENSITIVE SODIUM CHANNEL-RELATED"/>
    <property type="match status" value="1"/>
</dbReference>
<dbReference type="GO" id="GO:0015280">
    <property type="term" value="F:ligand-gated sodium channel activity"/>
    <property type="evidence" value="ECO:0007669"/>
    <property type="project" value="TreeGrafter"/>
</dbReference>
<dbReference type="Gene3D" id="1.10.287.770">
    <property type="entry name" value="YojJ-like"/>
    <property type="match status" value="1"/>
</dbReference>
<keyword evidence="5 13" id="KW-0812">Transmembrane</keyword>
<accession>A0A1I7TTB2</accession>
<evidence type="ECO:0000256" key="14">
    <source>
        <dbReference type="SAM" id="MobiDB-lite"/>
    </source>
</evidence>
<dbReference type="InterPro" id="IPR001873">
    <property type="entry name" value="ENaC"/>
</dbReference>
<evidence type="ECO:0000313" key="16">
    <source>
        <dbReference type="Proteomes" id="UP000095282"/>
    </source>
</evidence>